<evidence type="ECO:0000313" key="4">
    <source>
        <dbReference type="EMBL" id="KAE9046748.1"/>
    </source>
</evidence>
<dbReference type="Proteomes" id="UP000434957">
    <property type="component" value="Unassembled WGS sequence"/>
</dbReference>
<evidence type="ECO:0000313" key="6">
    <source>
        <dbReference type="Proteomes" id="UP000429607"/>
    </source>
</evidence>
<dbReference type="Proteomes" id="UP000429607">
    <property type="component" value="Unassembled WGS sequence"/>
</dbReference>
<evidence type="ECO:0000313" key="5">
    <source>
        <dbReference type="EMBL" id="KAE9356333.1"/>
    </source>
</evidence>
<dbReference type="EMBL" id="QXFV01000181">
    <property type="protein sequence ID" value="KAE9046748.1"/>
    <property type="molecule type" value="Genomic_DNA"/>
</dbReference>
<proteinExistence type="predicted"/>
<reference evidence="6 8" key="1">
    <citation type="submission" date="2018-09" db="EMBL/GenBank/DDBJ databases">
        <title>Genomic investigation of the strawberry pathogen Phytophthora fragariae indicates pathogenicity is determined by transcriptional variation in three key races.</title>
        <authorList>
            <person name="Adams T.M."/>
            <person name="Armitage A.D."/>
            <person name="Sobczyk M.K."/>
            <person name="Bates H.J."/>
            <person name="Dunwell J.M."/>
            <person name="Nellist C.F."/>
            <person name="Harrison R.J."/>
        </authorList>
    </citation>
    <scope>NUCLEOTIDE SEQUENCE [LARGE SCALE GENOMIC DNA]</scope>
    <source>
        <strain evidence="4 6">SCRP249</strain>
        <strain evidence="3 8">SCRP324</strain>
        <strain evidence="5 7">SCRP333</strain>
    </source>
</reference>
<protein>
    <recommendedName>
        <fullName evidence="2">GAG-pre-integrase domain-containing protein</fullName>
    </recommendedName>
</protein>
<accession>A0A6A3NMI4</accession>
<dbReference type="OrthoDB" id="1716261at2759"/>
<evidence type="ECO:0000313" key="3">
    <source>
        <dbReference type="EMBL" id="KAE9041858.1"/>
    </source>
</evidence>
<feature type="domain" description="GAG-pre-integrase" evidence="2">
    <location>
        <begin position="305"/>
        <end position="371"/>
    </location>
</feature>
<dbReference type="InterPro" id="IPR025724">
    <property type="entry name" value="GAG-pre-integrase_dom"/>
</dbReference>
<sequence>MVKVILQGVAYEYRGIVRMFDEDVRDGNTPLLADVLNTLRSELELDKQRSTSRKKSAQPAEAAKIIQMQQQQQQGGNGTIKWKQKGGGKKKFKGKNGEYIETRTCHFCNKPGHLKRNFHEFLEKQRLKKQNEGKFAGKDGGKEKGASVSLIRWSGAGGGKPSSIGMVIACDTEAANCAEWVVDTGAGVHVCTDWTVFTSMKEDTLIFVGWKGDVSRSETFGQVTICASDTTTGREILLKLEDTRYTSNGSTGLLSLEGLEQSGWVLSYSEAVRPEDRVMFLDRGDVRRTLPKRNGHYWLQTKRAVADANMCMVATTRQQSALMRWHMKFAHLNVQGLKQMVLKDMVDGMRSLKLDNFKDRLDCIACTMAKQRRMSYKRHNKRSTICYDCLMSDVCSIGLETVGGNR</sequence>
<evidence type="ECO:0000256" key="1">
    <source>
        <dbReference type="SAM" id="MobiDB-lite"/>
    </source>
</evidence>
<feature type="region of interest" description="Disordered" evidence="1">
    <location>
        <begin position="70"/>
        <end position="93"/>
    </location>
</feature>
<comment type="caution">
    <text evidence="4">The sequence shown here is derived from an EMBL/GenBank/DDBJ whole genome shotgun (WGS) entry which is preliminary data.</text>
</comment>
<keyword evidence="7" id="KW-1185">Reference proteome</keyword>
<feature type="compositionally biased region" description="Basic residues" evidence="1">
    <location>
        <begin position="82"/>
        <end position="93"/>
    </location>
</feature>
<evidence type="ECO:0000313" key="7">
    <source>
        <dbReference type="Proteomes" id="UP000434957"/>
    </source>
</evidence>
<name>A0A6A3NMI4_9STRA</name>
<evidence type="ECO:0000259" key="2">
    <source>
        <dbReference type="Pfam" id="PF13976"/>
    </source>
</evidence>
<dbReference type="Proteomes" id="UP000435112">
    <property type="component" value="Unassembled WGS sequence"/>
</dbReference>
<evidence type="ECO:0000313" key="8">
    <source>
        <dbReference type="Proteomes" id="UP000435112"/>
    </source>
</evidence>
<organism evidence="4 6">
    <name type="scientific">Phytophthora rubi</name>
    <dbReference type="NCBI Taxonomy" id="129364"/>
    <lineage>
        <taxon>Eukaryota</taxon>
        <taxon>Sar</taxon>
        <taxon>Stramenopiles</taxon>
        <taxon>Oomycota</taxon>
        <taxon>Peronosporomycetes</taxon>
        <taxon>Peronosporales</taxon>
        <taxon>Peronosporaceae</taxon>
        <taxon>Phytophthora</taxon>
    </lineage>
</organism>
<dbReference type="Pfam" id="PF13976">
    <property type="entry name" value="gag_pre-integrs"/>
    <property type="match status" value="1"/>
</dbReference>
<dbReference type="EMBL" id="QXFU01000161">
    <property type="protein sequence ID" value="KAE9041858.1"/>
    <property type="molecule type" value="Genomic_DNA"/>
</dbReference>
<dbReference type="EMBL" id="QXFT01000074">
    <property type="protein sequence ID" value="KAE9356333.1"/>
    <property type="molecule type" value="Genomic_DNA"/>
</dbReference>
<dbReference type="AlphaFoldDB" id="A0A6A3NMI4"/>
<gene>
    <name evidence="4" type="ORF">PR001_g4434</name>
    <name evidence="3" type="ORF">PR002_g4220</name>
    <name evidence="5" type="ORF">PR003_g2375</name>
</gene>